<sequence precursor="true">MLRILCLLLIALLAGCTGRQLYDSAQATRQAECRLFTDPIQWQNCMDAANRSYDSYRMEMPKKEAP</sequence>
<evidence type="ECO:0000313" key="2">
    <source>
        <dbReference type="EMBL" id="ACT51651.1"/>
    </source>
</evidence>
<dbReference type="HOGENOM" id="CLU_195979_1_1_4"/>
<evidence type="ECO:0000256" key="1">
    <source>
        <dbReference type="SAM" id="SignalP"/>
    </source>
</evidence>
<feature type="chain" id="PRO_5002973824" description="Lipoprotein" evidence="1">
    <location>
        <begin position="22"/>
        <end position="66"/>
    </location>
</feature>
<dbReference type="AlphaFoldDB" id="C6XAB0"/>
<keyword evidence="3" id="KW-1185">Reference proteome</keyword>
<reference evidence="2 3" key="2">
    <citation type="journal article" date="2011" name="J. Bacteriol.">
        <title>Genomes of three methylotrophs from a single niche uncover genetic and metabolic divergence of Methylophilaceae.</title>
        <authorList>
            <person name="Lapidus A."/>
            <person name="Clum A."/>
            <person name="Labutti K."/>
            <person name="Kaluzhnaya M.G."/>
            <person name="Lim S."/>
            <person name="Beck D.A."/>
            <person name="Glavina Del Rio T."/>
            <person name="Nolan M."/>
            <person name="Mavromatis K."/>
            <person name="Huntemann M."/>
            <person name="Lucas S."/>
            <person name="Lidstrom M.E."/>
            <person name="Ivanova N."/>
            <person name="Chistoserdova L."/>
        </authorList>
    </citation>
    <scope>NUCLEOTIDE SEQUENCE [LARGE SCALE GENOMIC DNA]</scope>
    <source>
        <strain evidence="2 3">SIP3-4</strain>
    </source>
</reference>
<organism evidence="2 3">
    <name type="scientific">Methylovorus glucosotrophus (strain SIP3-4)</name>
    <dbReference type="NCBI Taxonomy" id="582744"/>
    <lineage>
        <taxon>Bacteria</taxon>
        <taxon>Pseudomonadati</taxon>
        <taxon>Pseudomonadota</taxon>
        <taxon>Betaproteobacteria</taxon>
        <taxon>Nitrosomonadales</taxon>
        <taxon>Methylophilaceae</taxon>
        <taxon>Methylovorus</taxon>
    </lineage>
</organism>
<dbReference type="PROSITE" id="PS51257">
    <property type="entry name" value="PROKAR_LIPOPROTEIN"/>
    <property type="match status" value="1"/>
</dbReference>
<reference evidence="3" key="1">
    <citation type="submission" date="2009-07" db="EMBL/GenBank/DDBJ databases">
        <title>Complete sequence of chromosome of Methylovorus sp. SIP3-4.</title>
        <authorList>
            <person name="Lucas S."/>
            <person name="Copeland A."/>
            <person name="Lapidus A."/>
            <person name="Glavina del Rio T."/>
            <person name="Tice H."/>
            <person name="Bruce D."/>
            <person name="Goodwin L."/>
            <person name="Pitluck S."/>
            <person name="Clum A."/>
            <person name="Larimer F."/>
            <person name="Land M."/>
            <person name="Hauser L."/>
            <person name="Kyrpides N."/>
            <person name="Mikhailova N."/>
            <person name="Kayluzhnaya M."/>
            <person name="Chistoserdova L."/>
        </authorList>
    </citation>
    <scope>NUCLEOTIDE SEQUENCE [LARGE SCALE GENOMIC DNA]</scope>
    <source>
        <strain evidence="3">SIP3-4</strain>
    </source>
</reference>
<evidence type="ECO:0008006" key="4">
    <source>
        <dbReference type="Google" id="ProtNLM"/>
    </source>
</evidence>
<dbReference type="STRING" id="582744.Msip34_2414"/>
<protein>
    <recommendedName>
        <fullName evidence="4">Lipoprotein</fullName>
    </recommendedName>
</protein>
<accession>C6XAB0</accession>
<name>C6XAB0_METGS</name>
<proteinExistence type="predicted"/>
<gene>
    <name evidence="2" type="ordered locus">Msip34_2414</name>
</gene>
<dbReference type="Proteomes" id="UP000002743">
    <property type="component" value="Chromosome"/>
</dbReference>
<dbReference type="EMBL" id="CP001674">
    <property type="protein sequence ID" value="ACT51651.1"/>
    <property type="molecule type" value="Genomic_DNA"/>
</dbReference>
<dbReference type="KEGG" id="mei:Msip34_2414"/>
<keyword evidence="1" id="KW-0732">Signal</keyword>
<feature type="signal peptide" evidence="1">
    <location>
        <begin position="1"/>
        <end position="21"/>
    </location>
</feature>
<evidence type="ECO:0000313" key="3">
    <source>
        <dbReference type="Proteomes" id="UP000002743"/>
    </source>
</evidence>